<comment type="caution">
    <text evidence="12">The sequence shown here is derived from an EMBL/GenBank/DDBJ whole genome shotgun (WGS) entry which is preliminary data.</text>
</comment>
<evidence type="ECO:0000256" key="5">
    <source>
        <dbReference type="ARBA" id="ARBA00022490"/>
    </source>
</evidence>
<name>A0A2T4Q303_STAWA</name>
<dbReference type="Proteomes" id="UP000240717">
    <property type="component" value="Unassembled WGS sequence"/>
</dbReference>
<dbReference type="GO" id="GO:0004869">
    <property type="term" value="F:cysteine-type endopeptidase inhibitor activity"/>
    <property type="evidence" value="ECO:0007669"/>
    <property type="project" value="UniProtKB-KW"/>
</dbReference>
<keyword evidence="6" id="KW-0646">Protease inhibitor</keyword>
<keyword evidence="5" id="KW-0963">Cytoplasm</keyword>
<keyword evidence="12" id="KW-0378">Hydrolase</keyword>
<comment type="similarity">
    <text evidence="2">Belongs to the protease inhibitor I57 (SspC) family.</text>
</comment>
<keyword evidence="12" id="KW-0645">Protease</keyword>
<dbReference type="RefSeq" id="WP_107532759.1">
    <property type="nucleotide sequence ID" value="NZ_PZEV01000004.1"/>
</dbReference>
<feature type="domain" description="Staphostatin B" evidence="11">
    <location>
        <begin position="3"/>
        <end position="107"/>
    </location>
</feature>
<evidence type="ECO:0000256" key="1">
    <source>
        <dbReference type="ARBA" id="ARBA00004496"/>
    </source>
</evidence>
<evidence type="ECO:0000256" key="2">
    <source>
        <dbReference type="ARBA" id="ARBA00007877"/>
    </source>
</evidence>
<keyword evidence="8" id="KW-0843">Virulence</keyword>
<evidence type="ECO:0000256" key="9">
    <source>
        <dbReference type="ARBA" id="ARBA00025412"/>
    </source>
</evidence>
<dbReference type="GO" id="GO:0005737">
    <property type="term" value="C:cytoplasm"/>
    <property type="evidence" value="ECO:0007669"/>
    <property type="project" value="UniProtKB-SubCell"/>
</dbReference>
<dbReference type="GO" id="GO:0006508">
    <property type="term" value="P:proteolysis"/>
    <property type="evidence" value="ECO:0007669"/>
    <property type="project" value="UniProtKB-KW"/>
</dbReference>
<dbReference type="SUPFAM" id="SSF50882">
    <property type="entry name" value="beta-Barrel protease inhibitors"/>
    <property type="match status" value="1"/>
</dbReference>
<protein>
    <recommendedName>
        <fullName evidence="4">Staphostatin B</fullName>
    </recommendedName>
    <alternativeName>
        <fullName evidence="10">Staphylococcal cysteine protease B inhibitor</fullName>
    </alternativeName>
</protein>
<keyword evidence="7" id="KW-0789">Thiol protease inhibitor</keyword>
<dbReference type="InterPro" id="IPR037296">
    <property type="entry name" value="Staphostatin_A/B"/>
</dbReference>
<evidence type="ECO:0000256" key="8">
    <source>
        <dbReference type="ARBA" id="ARBA00023026"/>
    </source>
</evidence>
<proteinExistence type="inferred from homology"/>
<dbReference type="Gene3D" id="2.40.310.10">
    <property type="entry name" value="beta-Barrel protease inhibitors"/>
    <property type="match status" value="1"/>
</dbReference>
<dbReference type="GO" id="GO:0008233">
    <property type="term" value="F:peptidase activity"/>
    <property type="evidence" value="ECO:0007669"/>
    <property type="project" value="UniProtKB-KW"/>
</dbReference>
<evidence type="ECO:0000256" key="10">
    <source>
        <dbReference type="ARBA" id="ARBA00030637"/>
    </source>
</evidence>
<dbReference type="AlphaFoldDB" id="A0A2T4Q303"/>
<dbReference type="Pfam" id="PF09023">
    <property type="entry name" value="Staphostatin_B"/>
    <property type="match status" value="1"/>
</dbReference>
<accession>A0A2T4Q303</accession>
<gene>
    <name evidence="12" type="ORF">BU085_02040</name>
</gene>
<evidence type="ECO:0000256" key="4">
    <source>
        <dbReference type="ARBA" id="ARBA00014746"/>
    </source>
</evidence>
<dbReference type="InterPro" id="IPR016085">
    <property type="entry name" value="Protease_inh_B-barrel_dom"/>
</dbReference>
<evidence type="ECO:0000313" key="12">
    <source>
        <dbReference type="EMBL" id="PTI52265.1"/>
    </source>
</evidence>
<dbReference type="InterPro" id="IPR015113">
    <property type="entry name" value="Staphostatin_B"/>
</dbReference>
<dbReference type="STRING" id="1194526.A284_01085"/>
<comment type="function">
    <text evidence="9">Specifically inhibits the cysteine protease staphopain B (SspB) by blocking the active site of the enzyme. Probably required to protect cytoplasmic proteins from being degraded by prematurely activated/folded prostaphopain B. Also involved in growth capacity, viability and bacterial morphology.</text>
</comment>
<reference evidence="12 13" key="1">
    <citation type="journal article" date="2016" name="Front. Microbiol.">
        <title>Comprehensive Phylogenetic Analysis of Bovine Non-aureus Staphylococci Species Based on Whole-Genome Sequencing.</title>
        <authorList>
            <person name="Naushad S."/>
            <person name="Barkema H.W."/>
            <person name="Luby C."/>
            <person name="Condas L.A."/>
            <person name="Nobrega D.B."/>
            <person name="Carson D.A."/>
            <person name="De Buck J."/>
        </authorList>
    </citation>
    <scope>NUCLEOTIDE SEQUENCE [LARGE SCALE GENOMIC DNA]</scope>
    <source>
        <strain evidence="12 13">SNUC 2993</strain>
    </source>
</reference>
<evidence type="ECO:0000256" key="6">
    <source>
        <dbReference type="ARBA" id="ARBA00022690"/>
    </source>
</evidence>
<organism evidence="12 13">
    <name type="scientific">Staphylococcus warneri</name>
    <dbReference type="NCBI Taxonomy" id="1292"/>
    <lineage>
        <taxon>Bacteria</taxon>
        <taxon>Bacillati</taxon>
        <taxon>Bacillota</taxon>
        <taxon>Bacilli</taxon>
        <taxon>Bacillales</taxon>
        <taxon>Staphylococcaceae</taxon>
        <taxon>Staphylococcus</taxon>
    </lineage>
</organism>
<comment type="subcellular location">
    <subcellularLocation>
        <location evidence="1">Cytoplasm</location>
    </subcellularLocation>
</comment>
<evidence type="ECO:0000259" key="11">
    <source>
        <dbReference type="Pfam" id="PF09023"/>
    </source>
</evidence>
<evidence type="ECO:0000256" key="3">
    <source>
        <dbReference type="ARBA" id="ARBA00011778"/>
    </source>
</evidence>
<evidence type="ECO:0000256" key="7">
    <source>
        <dbReference type="ARBA" id="ARBA00022704"/>
    </source>
</evidence>
<evidence type="ECO:0000313" key="13">
    <source>
        <dbReference type="Proteomes" id="UP000240717"/>
    </source>
</evidence>
<comment type="subunit">
    <text evidence="3">Forms a stable non-covalent complex with prematurely activated/folded SspB.</text>
</comment>
<sequence length="108" mass="12710">MYQLHFIHINDDALTLTKSQQDTIHLFLGNWINPSAQKSMSIQTGVDTNHNQYQILQIDTEHQRIKLTSEVDPQLMYILEYEDTNHIFIQTSVKDSYGTSRPIRYEKI</sequence>
<dbReference type="EMBL" id="PZEV01000004">
    <property type="protein sequence ID" value="PTI52265.1"/>
    <property type="molecule type" value="Genomic_DNA"/>
</dbReference>